<name>A0AAD7K3M5_9AGAR</name>
<dbReference type="AlphaFoldDB" id="A0AAD7K3M5"/>
<reference evidence="1" key="1">
    <citation type="submission" date="2023-03" db="EMBL/GenBank/DDBJ databases">
        <title>Massive genome expansion in bonnet fungi (Mycena s.s.) driven by repeated elements and novel gene families across ecological guilds.</title>
        <authorList>
            <consortium name="Lawrence Berkeley National Laboratory"/>
            <person name="Harder C.B."/>
            <person name="Miyauchi S."/>
            <person name="Viragh M."/>
            <person name="Kuo A."/>
            <person name="Thoen E."/>
            <person name="Andreopoulos B."/>
            <person name="Lu D."/>
            <person name="Skrede I."/>
            <person name="Drula E."/>
            <person name="Henrissat B."/>
            <person name="Morin E."/>
            <person name="Kohler A."/>
            <person name="Barry K."/>
            <person name="LaButti K."/>
            <person name="Morin E."/>
            <person name="Salamov A."/>
            <person name="Lipzen A."/>
            <person name="Mereny Z."/>
            <person name="Hegedus B."/>
            <person name="Baldrian P."/>
            <person name="Stursova M."/>
            <person name="Weitz H."/>
            <person name="Taylor A."/>
            <person name="Grigoriev I.V."/>
            <person name="Nagy L.G."/>
            <person name="Martin F."/>
            <person name="Kauserud H."/>
        </authorList>
    </citation>
    <scope>NUCLEOTIDE SEQUENCE</scope>
    <source>
        <strain evidence="1">CBHHK188m</strain>
    </source>
</reference>
<organism evidence="1 2">
    <name type="scientific">Mycena maculata</name>
    <dbReference type="NCBI Taxonomy" id="230809"/>
    <lineage>
        <taxon>Eukaryota</taxon>
        <taxon>Fungi</taxon>
        <taxon>Dikarya</taxon>
        <taxon>Basidiomycota</taxon>
        <taxon>Agaricomycotina</taxon>
        <taxon>Agaricomycetes</taxon>
        <taxon>Agaricomycetidae</taxon>
        <taxon>Agaricales</taxon>
        <taxon>Marasmiineae</taxon>
        <taxon>Mycenaceae</taxon>
        <taxon>Mycena</taxon>
    </lineage>
</organism>
<dbReference type="EMBL" id="JARJLG010000010">
    <property type="protein sequence ID" value="KAJ7777713.1"/>
    <property type="molecule type" value="Genomic_DNA"/>
</dbReference>
<comment type="caution">
    <text evidence="1">The sequence shown here is derived from an EMBL/GenBank/DDBJ whole genome shotgun (WGS) entry which is preliminary data.</text>
</comment>
<sequence length="198" mass="23517">MEYSADGPRCIPPRIKRCSRYTTPNIPWPWSCDWEMWSGTDLWISDDGKSRGIEEELNGPFRLAPPIEPLIFYDPDGDRRIDFDFLFAFTCGGEYYRDGEGRGAVRRYHDRFATEFLCARFASFGVPERDSTQYLELVRQSSRWHHTDFTLSPTDEHEAQWARWEEQMKSAWRNPPPNDLYTEIFREEEKYEIMVCDS</sequence>
<dbReference type="Proteomes" id="UP001215280">
    <property type="component" value="Unassembled WGS sequence"/>
</dbReference>
<protein>
    <submittedName>
        <fullName evidence="1">Uncharacterized protein</fullName>
    </submittedName>
</protein>
<evidence type="ECO:0000313" key="2">
    <source>
        <dbReference type="Proteomes" id="UP001215280"/>
    </source>
</evidence>
<keyword evidence="2" id="KW-1185">Reference proteome</keyword>
<gene>
    <name evidence="1" type="ORF">DFH07DRAFT_1056479</name>
</gene>
<evidence type="ECO:0000313" key="1">
    <source>
        <dbReference type="EMBL" id="KAJ7777713.1"/>
    </source>
</evidence>
<proteinExistence type="predicted"/>
<accession>A0AAD7K3M5</accession>